<dbReference type="PANTHER" id="PTHR43677">
    <property type="entry name" value="SHORT-CHAIN DEHYDROGENASE/REDUCTASE"/>
    <property type="match status" value="1"/>
</dbReference>
<dbReference type="InterPro" id="IPR014188">
    <property type="entry name" value="Acrylyl-CoA_reductase_AcuI"/>
</dbReference>
<evidence type="ECO:0000313" key="3">
    <source>
        <dbReference type="Proteomes" id="UP001305702"/>
    </source>
</evidence>
<proteinExistence type="predicted"/>
<reference evidence="2 3" key="1">
    <citation type="submission" date="2022-02" db="EMBL/GenBank/DDBJ databases">
        <title>Paenibacillus sp. MBLB1776 Whole Genome Shotgun Sequencing.</title>
        <authorList>
            <person name="Hwang C.Y."/>
            <person name="Cho E.-S."/>
            <person name="Seo M.-J."/>
        </authorList>
    </citation>
    <scope>NUCLEOTIDE SEQUENCE [LARGE SCALE GENOMIC DNA]</scope>
    <source>
        <strain evidence="2 3">MBLB1776</strain>
    </source>
</reference>
<dbReference type="InterPro" id="IPR020843">
    <property type="entry name" value="ER"/>
</dbReference>
<evidence type="ECO:0000259" key="1">
    <source>
        <dbReference type="SMART" id="SM00829"/>
    </source>
</evidence>
<accession>A0AA96LE18</accession>
<dbReference type="InterPro" id="IPR011032">
    <property type="entry name" value="GroES-like_sf"/>
</dbReference>
<dbReference type="Gene3D" id="3.90.180.10">
    <property type="entry name" value="Medium-chain alcohol dehydrogenases, catalytic domain"/>
    <property type="match status" value="1"/>
</dbReference>
<dbReference type="SMART" id="SM00829">
    <property type="entry name" value="PKS_ER"/>
    <property type="match status" value="1"/>
</dbReference>
<dbReference type="SUPFAM" id="SSF51735">
    <property type="entry name" value="NAD(P)-binding Rossmann-fold domains"/>
    <property type="match status" value="1"/>
</dbReference>
<dbReference type="SUPFAM" id="SSF50129">
    <property type="entry name" value="GroES-like"/>
    <property type="match status" value="1"/>
</dbReference>
<dbReference type="PANTHER" id="PTHR43677:SF1">
    <property type="entry name" value="ACRYLYL-COA REDUCTASE ACUI-RELATED"/>
    <property type="match status" value="1"/>
</dbReference>
<evidence type="ECO:0000313" key="2">
    <source>
        <dbReference type="EMBL" id="WNQ11640.1"/>
    </source>
</evidence>
<dbReference type="GO" id="GO:0043957">
    <property type="term" value="F:acryloyl-CoA reductase (NADPH) activity"/>
    <property type="evidence" value="ECO:0007669"/>
    <property type="project" value="TreeGrafter"/>
</dbReference>
<dbReference type="InterPro" id="IPR036291">
    <property type="entry name" value="NAD(P)-bd_dom_sf"/>
</dbReference>
<keyword evidence="3" id="KW-1185">Reference proteome</keyword>
<dbReference type="Pfam" id="PF00107">
    <property type="entry name" value="ADH_zinc_N"/>
    <property type="match status" value="1"/>
</dbReference>
<dbReference type="AlphaFoldDB" id="A0AA96LE18"/>
<dbReference type="InterPro" id="IPR051397">
    <property type="entry name" value="Zn-ADH-like_protein"/>
</dbReference>
<dbReference type="Pfam" id="PF08240">
    <property type="entry name" value="ADH_N"/>
    <property type="match status" value="1"/>
</dbReference>
<gene>
    <name evidence="2" type="ORF">MJA45_00740</name>
</gene>
<dbReference type="InterPro" id="IPR013149">
    <property type="entry name" value="ADH-like_C"/>
</dbReference>
<dbReference type="KEGG" id="paun:MJA45_00740"/>
<dbReference type="NCBIfam" id="TIGR02823">
    <property type="entry name" value="oxido_YhdH"/>
    <property type="match status" value="1"/>
</dbReference>
<organism evidence="2 3">
    <name type="scientific">Paenibacillus aurantius</name>
    <dbReference type="NCBI Taxonomy" id="2918900"/>
    <lineage>
        <taxon>Bacteria</taxon>
        <taxon>Bacillati</taxon>
        <taxon>Bacillota</taxon>
        <taxon>Bacilli</taxon>
        <taxon>Bacillales</taxon>
        <taxon>Paenibacillaceae</taxon>
        <taxon>Paenibacillus</taxon>
    </lineage>
</organism>
<protein>
    <submittedName>
        <fullName evidence="2">Oxidoreductase</fullName>
    </submittedName>
</protein>
<dbReference type="Gene3D" id="3.40.50.720">
    <property type="entry name" value="NAD(P)-binding Rossmann-like Domain"/>
    <property type="match status" value="1"/>
</dbReference>
<sequence length="330" mass="34411">MAASFRALIVDKTEEGFVREIRELTREDLPPGELLIRVRYSSVNYKDGLAGQPNGRVVTAYPLVPGIDLAGEVAESSDARFPAGSEVLVTGYGLGVSHSGGYAAYARVPADWAIRLPAGLTPREAMACGTAGFTAALSVARLEAAGLAPEHGPVLVTGATGGVGSFAVAMLAQLGYRVAAGTGKAAEHAFLRELGAAEVVPREELAPPEKPLPLGLPRWAAAVDPVGGPALARTLATVRYGGAVAVSGLAGGTELPATVLPFILRGVSLLGIDSVQCPMEERQAIWQRLAGDLKPRRLEAMIGEIPLEDVPEAMDAILQGRMRGRLVVRL</sequence>
<feature type="domain" description="Enoyl reductase (ER)" evidence="1">
    <location>
        <begin position="12"/>
        <end position="328"/>
    </location>
</feature>
<name>A0AA96LE18_9BACL</name>
<dbReference type="EMBL" id="CP130318">
    <property type="protein sequence ID" value="WNQ11640.1"/>
    <property type="molecule type" value="Genomic_DNA"/>
</dbReference>
<dbReference type="RefSeq" id="WP_315605417.1">
    <property type="nucleotide sequence ID" value="NZ_CP130318.1"/>
</dbReference>
<dbReference type="Proteomes" id="UP001305702">
    <property type="component" value="Chromosome"/>
</dbReference>
<dbReference type="InterPro" id="IPR013154">
    <property type="entry name" value="ADH-like_N"/>
</dbReference>